<dbReference type="AlphaFoldDB" id="A0ABD0V9M4"/>
<keyword evidence="3" id="KW-1185">Reference proteome</keyword>
<comment type="caution">
    <text evidence="2">The sequence shown here is derived from an EMBL/GenBank/DDBJ whole genome shotgun (WGS) entry which is preliminary data.</text>
</comment>
<evidence type="ECO:0000256" key="1">
    <source>
        <dbReference type="SAM" id="MobiDB-lite"/>
    </source>
</evidence>
<accession>A0ABD0V9M4</accession>
<proteinExistence type="predicted"/>
<dbReference type="EMBL" id="JANQDX010000006">
    <property type="protein sequence ID" value="KAL0921904.1"/>
    <property type="molecule type" value="Genomic_DNA"/>
</dbReference>
<evidence type="ECO:0000313" key="3">
    <source>
        <dbReference type="Proteomes" id="UP001552299"/>
    </source>
</evidence>
<organism evidence="2 3">
    <name type="scientific">Dendrobium thyrsiflorum</name>
    <name type="common">Pinecone-like raceme dendrobium</name>
    <name type="synonym">Orchid</name>
    <dbReference type="NCBI Taxonomy" id="117978"/>
    <lineage>
        <taxon>Eukaryota</taxon>
        <taxon>Viridiplantae</taxon>
        <taxon>Streptophyta</taxon>
        <taxon>Embryophyta</taxon>
        <taxon>Tracheophyta</taxon>
        <taxon>Spermatophyta</taxon>
        <taxon>Magnoliopsida</taxon>
        <taxon>Liliopsida</taxon>
        <taxon>Asparagales</taxon>
        <taxon>Orchidaceae</taxon>
        <taxon>Epidendroideae</taxon>
        <taxon>Malaxideae</taxon>
        <taxon>Dendrobiinae</taxon>
        <taxon>Dendrobium</taxon>
    </lineage>
</organism>
<dbReference type="Proteomes" id="UP001552299">
    <property type="component" value="Unassembled WGS sequence"/>
</dbReference>
<gene>
    <name evidence="2" type="ORF">M5K25_005849</name>
</gene>
<sequence>MTSSTVNTLENPLGNLIIHQPYPRRRLTSTVTHKLKKSSFQTMNWKSNGGTAQRSEYNREMKKTP</sequence>
<feature type="region of interest" description="Disordered" evidence="1">
    <location>
        <begin position="39"/>
        <end position="65"/>
    </location>
</feature>
<reference evidence="2 3" key="1">
    <citation type="journal article" date="2024" name="Plant Biotechnol. J.">
        <title>Dendrobium thyrsiflorum genome and its molecular insights into genes involved in important horticultural traits.</title>
        <authorList>
            <person name="Chen B."/>
            <person name="Wang J.Y."/>
            <person name="Zheng P.J."/>
            <person name="Li K.L."/>
            <person name="Liang Y.M."/>
            <person name="Chen X.F."/>
            <person name="Zhang C."/>
            <person name="Zhao X."/>
            <person name="He X."/>
            <person name="Zhang G.Q."/>
            <person name="Liu Z.J."/>
            <person name="Xu Q."/>
        </authorList>
    </citation>
    <scope>NUCLEOTIDE SEQUENCE [LARGE SCALE GENOMIC DNA]</scope>
    <source>
        <strain evidence="2">GZMU011</strain>
    </source>
</reference>
<evidence type="ECO:0000313" key="2">
    <source>
        <dbReference type="EMBL" id="KAL0921904.1"/>
    </source>
</evidence>
<feature type="compositionally biased region" description="Polar residues" evidence="1">
    <location>
        <begin position="39"/>
        <end position="55"/>
    </location>
</feature>
<feature type="compositionally biased region" description="Basic and acidic residues" evidence="1">
    <location>
        <begin position="56"/>
        <end position="65"/>
    </location>
</feature>
<name>A0ABD0V9M4_DENTH</name>
<protein>
    <submittedName>
        <fullName evidence="2">Uncharacterized protein</fullName>
    </submittedName>
</protein>